<keyword evidence="1" id="KW-0805">Transcription regulation</keyword>
<dbReference type="EMBL" id="JASGBQ010000006">
    <property type="protein sequence ID" value="MDI9241971.1"/>
    <property type="molecule type" value="Genomic_DNA"/>
</dbReference>
<dbReference type="InterPro" id="IPR050624">
    <property type="entry name" value="HTH-type_Tx_Regulator"/>
</dbReference>
<comment type="caution">
    <text evidence="6">The sequence shown here is derived from an EMBL/GenBank/DDBJ whole genome shotgun (WGS) entry which is preliminary data.</text>
</comment>
<dbReference type="GO" id="GO:0003677">
    <property type="term" value="F:DNA binding"/>
    <property type="evidence" value="ECO:0007669"/>
    <property type="project" value="UniProtKB-UniRule"/>
</dbReference>
<evidence type="ECO:0000313" key="7">
    <source>
        <dbReference type="Proteomes" id="UP001300383"/>
    </source>
</evidence>
<dbReference type="InterPro" id="IPR049149">
    <property type="entry name" value="TetR/AcrR_C"/>
</dbReference>
<reference evidence="6 7" key="1">
    <citation type="submission" date="2023-05" db="EMBL/GenBank/DDBJ databases">
        <title>[ruminococcus] sp. nov., isolated from a pig farm feces dump.</title>
        <authorList>
            <person name="Chang Y.-H."/>
        </authorList>
    </citation>
    <scope>NUCLEOTIDE SEQUENCE [LARGE SCALE GENOMIC DNA]</scope>
    <source>
        <strain evidence="6 7">YH-rum2234</strain>
    </source>
</reference>
<dbReference type="RefSeq" id="WP_283230477.1">
    <property type="nucleotide sequence ID" value="NZ_JASGBQ010000006.1"/>
</dbReference>
<dbReference type="Gene3D" id="1.10.357.10">
    <property type="entry name" value="Tetracycline Repressor, domain 2"/>
    <property type="match status" value="1"/>
</dbReference>
<proteinExistence type="predicted"/>
<dbReference type="Pfam" id="PF21303">
    <property type="entry name" value="TetR_C_39"/>
    <property type="match status" value="1"/>
</dbReference>
<evidence type="ECO:0000256" key="3">
    <source>
        <dbReference type="ARBA" id="ARBA00023163"/>
    </source>
</evidence>
<organism evidence="6 7">
    <name type="scientific">Fusibacillus kribbianus</name>
    <dbReference type="NCBI Taxonomy" id="3044208"/>
    <lineage>
        <taxon>Bacteria</taxon>
        <taxon>Bacillati</taxon>
        <taxon>Bacillota</taxon>
        <taxon>Clostridia</taxon>
        <taxon>Lachnospirales</taxon>
        <taxon>Lachnospiraceae</taxon>
        <taxon>Fusibacillus</taxon>
    </lineage>
</organism>
<dbReference type="GO" id="GO:0045892">
    <property type="term" value="P:negative regulation of DNA-templated transcription"/>
    <property type="evidence" value="ECO:0007669"/>
    <property type="project" value="UniProtKB-ARBA"/>
</dbReference>
<evidence type="ECO:0000256" key="4">
    <source>
        <dbReference type="PROSITE-ProRule" id="PRU00335"/>
    </source>
</evidence>
<dbReference type="InterPro" id="IPR009057">
    <property type="entry name" value="Homeodomain-like_sf"/>
</dbReference>
<dbReference type="PANTHER" id="PTHR43479">
    <property type="entry name" value="ACREF/ENVCD OPERON REPRESSOR-RELATED"/>
    <property type="match status" value="1"/>
</dbReference>
<dbReference type="InterPro" id="IPR001647">
    <property type="entry name" value="HTH_TetR"/>
</dbReference>
<gene>
    <name evidence="6" type="ORF">QJ036_05685</name>
</gene>
<protein>
    <submittedName>
        <fullName evidence="6">TetR/AcrR family transcriptional regulator</fullName>
    </submittedName>
</protein>
<dbReference type="PROSITE" id="PS50977">
    <property type="entry name" value="HTH_TETR_2"/>
    <property type="match status" value="1"/>
</dbReference>
<evidence type="ECO:0000256" key="2">
    <source>
        <dbReference type="ARBA" id="ARBA00023125"/>
    </source>
</evidence>
<feature type="domain" description="HTH tetR-type" evidence="5">
    <location>
        <begin position="8"/>
        <end position="68"/>
    </location>
</feature>
<keyword evidence="3" id="KW-0804">Transcription</keyword>
<dbReference type="FunFam" id="1.10.10.60:FF:000141">
    <property type="entry name" value="TetR family transcriptional regulator"/>
    <property type="match status" value="1"/>
</dbReference>
<dbReference type="PRINTS" id="PR00455">
    <property type="entry name" value="HTHTETR"/>
</dbReference>
<dbReference type="PROSITE" id="PS01081">
    <property type="entry name" value="HTH_TETR_1"/>
    <property type="match status" value="1"/>
</dbReference>
<keyword evidence="7" id="KW-1185">Reference proteome</keyword>
<dbReference type="PANTHER" id="PTHR43479:SF11">
    <property type="entry name" value="ACREF_ENVCD OPERON REPRESSOR-RELATED"/>
    <property type="match status" value="1"/>
</dbReference>
<dbReference type="SUPFAM" id="SSF46689">
    <property type="entry name" value="Homeodomain-like"/>
    <property type="match status" value="1"/>
</dbReference>
<dbReference type="AlphaFoldDB" id="A0AAP4BC66"/>
<dbReference type="Proteomes" id="UP001300383">
    <property type="component" value="Unassembled WGS sequence"/>
</dbReference>
<sequence length="218" mass="24709">MRIVKEAEERREEILDAAEKLFAAKGFDNTSTGDILDAVGIARGTLYYHFKSKEDILDGVIQRVTERLMQDAGRIVRKRELPVLERLIKAIMSLNVESKIGYEIMEQVHRPQNALMHQKMQTILLAGINPILTELVEEGIRQGIFHTQYPESMVEMAILYANVAFDELNMAGLSTEQRERKISGFIYNLERLMGMEEGSLQEAIMAIFCGSRLGSGEN</sequence>
<feature type="DNA-binding region" description="H-T-H motif" evidence="4">
    <location>
        <begin position="31"/>
        <end position="50"/>
    </location>
</feature>
<name>A0AAP4BC66_9FIRM</name>
<evidence type="ECO:0000256" key="1">
    <source>
        <dbReference type="ARBA" id="ARBA00023015"/>
    </source>
</evidence>
<dbReference type="Pfam" id="PF00440">
    <property type="entry name" value="TetR_N"/>
    <property type="match status" value="1"/>
</dbReference>
<keyword evidence="2 4" id="KW-0238">DNA-binding</keyword>
<accession>A0AAP4BC66</accession>
<evidence type="ECO:0000259" key="5">
    <source>
        <dbReference type="PROSITE" id="PS50977"/>
    </source>
</evidence>
<dbReference type="InterPro" id="IPR023772">
    <property type="entry name" value="DNA-bd_HTH_TetR-type_CS"/>
</dbReference>
<evidence type="ECO:0000313" key="6">
    <source>
        <dbReference type="EMBL" id="MDI9241971.1"/>
    </source>
</evidence>